<dbReference type="SUPFAM" id="SSF140453">
    <property type="entry name" value="EsxAB dimer-like"/>
    <property type="match status" value="1"/>
</dbReference>
<accession>A0A4Q7KMI5</accession>
<dbReference type="Gene3D" id="1.10.287.1060">
    <property type="entry name" value="ESAT-6-like"/>
    <property type="match status" value="1"/>
</dbReference>
<proteinExistence type="inferred from homology"/>
<dbReference type="EMBL" id="SGWQ01000006">
    <property type="protein sequence ID" value="RZS37130.1"/>
    <property type="molecule type" value="Genomic_DNA"/>
</dbReference>
<evidence type="ECO:0000313" key="3">
    <source>
        <dbReference type="EMBL" id="RZS37130.1"/>
    </source>
</evidence>
<gene>
    <name evidence="3" type="ORF">EV193_106368</name>
</gene>
<dbReference type="Pfam" id="PF06013">
    <property type="entry name" value="WXG100"/>
    <property type="match status" value="1"/>
</dbReference>
<dbReference type="InterPro" id="IPR036689">
    <property type="entry name" value="ESAT-6-like_sf"/>
</dbReference>
<reference evidence="3 4" key="1">
    <citation type="submission" date="2019-02" db="EMBL/GenBank/DDBJ databases">
        <title>Genomic Encyclopedia of Type Strains, Phase IV (KMG-IV): sequencing the most valuable type-strain genomes for metagenomic binning, comparative biology and taxonomic classification.</title>
        <authorList>
            <person name="Goeker M."/>
        </authorList>
    </citation>
    <scope>NUCLEOTIDE SEQUENCE [LARGE SCALE GENOMIC DNA]</scope>
    <source>
        <strain evidence="3 4">DSM 101727</strain>
    </source>
</reference>
<dbReference type="AlphaFoldDB" id="A0A4Q7KMI5"/>
<comment type="similarity">
    <text evidence="1">Belongs to the WXG100 family.</text>
</comment>
<comment type="caution">
    <text evidence="3">The sequence shown here is derived from an EMBL/GenBank/DDBJ whole genome shotgun (WGS) entry which is preliminary data.</text>
</comment>
<evidence type="ECO:0000256" key="1">
    <source>
        <dbReference type="RuleBase" id="RU362001"/>
    </source>
</evidence>
<dbReference type="RefSeq" id="WP_130345714.1">
    <property type="nucleotide sequence ID" value="NZ_SGWQ01000006.1"/>
</dbReference>
<keyword evidence="4" id="KW-1185">Reference proteome</keyword>
<dbReference type="OrthoDB" id="4554345at2"/>
<evidence type="ECO:0000256" key="2">
    <source>
        <dbReference type="SAM" id="MobiDB-lite"/>
    </source>
</evidence>
<name>A0A4Q7KMI5_9PSEU</name>
<evidence type="ECO:0000313" key="4">
    <source>
        <dbReference type="Proteomes" id="UP000294257"/>
    </source>
</evidence>
<dbReference type="Proteomes" id="UP000294257">
    <property type="component" value="Unassembled WGS sequence"/>
</dbReference>
<dbReference type="InterPro" id="IPR010310">
    <property type="entry name" value="T7SS_ESAT-6-like"/>
</dbReference>
<protein>
    <recommendedName>
        <fullName evidence="1">ESAT-6-like protein</fullName>
    </recommendedName>
</protein>
<organism evidence="3 4">
    <name type="scientific">Herbihabitans rhizosphaerae</name>
    <dbReference type="NCBI Taxonomy" id="1872711"/>
    <lineage>
        <taxon>Bacteria</taxon>
        <taxon>Bacillati</taxon>
        <taxon>Actinomycetota</taxon>
        <taxon>Actinomycetes</taxon>
        <taxon>Pseudonocardiales</taxon>
        <taxon>Pseudonocardiaceae</taxon>
        <taxon>Herbihabitans</taxon>
    </lineage>
</organism>
<sequence length="104" mass="11275">MAEGYTGDLAILAQAHKDTVATKEQLEGELKQVWNHVTALQSIWAGTAQKAFTELMTRFERDAKSLNDALQGIADQMAGAGSTYQEQEESKNSTFGNLAGRLNG</sequence>
<dbReference type="NCBIfam" id="TIGR03930">
    <property type="entry name" value="WXG100_ESAT6"/>
    <property type="match status" value="1"/>
</dbReference>
<feature type="region of interest" description="Disordered" evidence="2">
    <location>
        <begin position="78"/>
        <end position="104"/>
    </location>
</feature>